<dbReference type="Proteomes" id="UP000636709">
    <property type="component" value="Unassembled WGS sequence"/>
</dbReference>
<dbReference type="Pfam" id="PF05699">
    <property type="entry name" value="Dimer_Tnp_hAT"/>
    <property type="match status" value="1"/>
</dbReference>
<dbReference type="InterPro" id="IPR008906">
    <property type="entry name" value="HATC_C_dom"/>
</dbReference>
<evidence type="ECO:0000256" key="5">
    <source>
        <dbReference type="ARBA" id="ARBA00023015"/>
    </source>
</evidence>
<comment type="caution">
    <text evidence="11">The sequence shown here is derived from an EMBL/GenBank/DDBJ whole genome shotgun (WGS) entry which is preliminary data.</text>
</comment>
<dbReference type="PROSITE" id="PS50808">
    <property type="entry name" value="ZF_BED"/>
    <property type="match status" value="1"/>
</dbReference>
<name>A0A835ANE3_9POAL</name>
<dbReference type="SUPFAM" id="SSF57667">
    <property type="entry name" value="beta-beta-alpha zinc fingers"/>
    <property type="match status" value="1"/>
</dbReference>
<keyword evidence="8" id="KW-0539">Nucleus</keyword>
<keyword evidence="3 9" id="KW-0863">Zinc-finger</keyword>
<dbReference type="GO" id="GO:0046983">
    <property type="term" value="F:protein dimerization activity"/>
    <property type="evidence" value="ECO:0007669"/>
    <property type="project" value="InterPro"/>
</dbReference>
<protein>
    <recommendedName>
        <fullName evidence="10">BED-type domain-containing protein</fullName>
    </recommendedName>
</protein>
<dbReference type="InterPro" id="IPR012337">
    <property type="entry name" value="RNaseH-like_sf"/>
</dbReference>
<keyword evidence="7" id="KW-0804">Transcription</keyword>
<dbReference type="PANTHER" id="PTHR46481:SF11">
    <property type="entry name" value="ZINC FINGER BED DOMAIN-CONTAINING PROTEIN RICESLEEPER 2-LIKE"/>
    <property type="match status" value="1"/>
</dbReference>
<dbReference type="GO" id="GO:0005634">
    <property type="term" value="C:nucleus"/>
    <property type="evidence" value="ECO:0007669"/>
    <property type="project" value="UniProtKB-SubCell"/>
</dbReference>
<comment type="subcellular location">
    <subcellularLocation>
        <location evidence="1">Nucleus</location>
    </subcellularLocation>
</comment>
<dbReference type="GO" id="GO:0008270">
    <property type="term" value="F:zinc ion binding"/>
    <property type="evidence" value="ECO:0007669"/>
    <property type="project" value="UniProtKB-KW"/>
</dbReference>
<evidence type="ECO:0000256" key="9">
    <source>
        <dbReference type="PROSITE-ProRule" id="PRU00027"/>
    </source>
</evidence>
<keyword evidence="4" id="KW-0862">Zinc</keyword>
<dbReference type="InterPro" id="IPR052035">
    <property type="entry name" value="ZnF_BED_domain_contain"/>
</dbReference>
<sequence>MSTPATSSSQATDAAAADTDAAATNNAVMESQGTDTDVEIVDVKRRRLKSVVWKEFSRVKINGVWKAECMWCKDKLGGETRNGTTHLHDHLKICQARACRKGLKQSTLRMATASDGTVSVEKYIFDQEVVRKELGLMICLHEYPLSMVDHTGFRKFCAAMQPMFKVPSRNTMRTDILDMHDVQRKSIVKYFQQLSSRVAITTDMWTANHQKKGYMAVTAHYIDDKWELKSFLLRFIYVPAPHTAEVVADVLHEVLVDCHLERKVSTVTLDNCSVNDNMMVKMQDKLPLDSLMLDGSLLHMRCAAHILNLIVKDGMSIMEKGIEKVRDSVGFWCATPKRHEKFEKMASTLSISYTKRIGLDCTTRWNSTFIMLSNALEYQAVFDRLALREKLFTPICPSAAEWIFAKEVCSRLKAFYDISELLSGTKYSIARDILPIPVTTVAFESAFSTSGRVISPHRSRLTPKMIEALMCMQAWSRADMLDSDAAALMTCIEDEEELMEENESTIID</sequence>
<evidence type="ECO:0000313" key="11">
    <source>
        <dbReference type="EMBL" id="KAF8667736.1"/>
    </source>
</evidence>
<evidence type="ECO:0000256" key="6">
    <source>
        <dbReference type="ARBA" id="ARBA00023125"/>
    </source>
</evidence>
<gene>
    <name evidence="11" type="ORF">HU200_052646</name>
</gene>
<dbReference type="EMBL" id="JACEFO010002296">
    <property type="protein sequence ID" value="KAF8667736.1"/>
    <property type="molecule type" value="Genomic_DNA"/>
</dbReference>
<keyword evidence="5" id="KW-0805">Transcription regulation</keyword>
<dbReference type="InterPro" id="IPR003656">
    <property type="entry name" value="Znf_BED"/>
</dbReference>
<evidence type="ECO:0000256" key="2">
    <source>
        <dbReference type="ARBA" id="ARBA00022723"/>
    </source>
</evidence>
<dbReference type="OrthoDB" id="1900170at2759"/>
<evidence type="ECO:0000259" key="10">
    <source>
        <dbReference type="PROSITE" id="PS50808"/>
    </source>
</evidence>
<proteinExistence type="predicted"/>
<evidence type="ECO:0000256" key="4">
    <source>
        <dbReference type="ARBA" id="ARBA00022833"/>
    </source>
</evidence>
<evidence type="ECO:0000256" key="7">
    <source>
        <dbReference type="ARBA" id="ARBA00023163"/>
    </source>
</evidence>
<feature type="domain" description="BED-type" evidence="10">
    <location>
        <begin position="47"/>
        <end position="106"/>
    </location>
</feature>
<dbReference type="SMART" id="SM00614">
    <property type="entry name" value="ZnF_BED"/>
    <property type="match status" value="1"/>
</dbReference>
<evidence type="ECO:0000256" key="1">
    <source>
        <dbReference type="ARBA" id="ARBA00004123"/>
    </source>
</evidence>
<keyword evidence="12" id="KW-1185">Reference proteome</keyword>
<keyword evidence="6" id="KW-0238">DNA-binding</keyword>
<dbReference type="PANTHER" id="PTHR46481">
    <property type="entry name" value="ZINC FINGER BED DOMAIN-CONTAINING PROTEIN 4"/>
    <property type="match status" value="1"/>
</dbReference>
<accession>A0A835ANE3</accession>
<evidence type="ECO:0000313" key="12">
    <source>
        <dbReference type="Proteomes" id="UP000636709"/>
    </source>
</evidence>
<evidence type="ECO:0000256" key="3">
    <source>
        <dbReference type="ARBA" id="ARBA00022771"/>
    </source>
</evidence>
<dbReference type="InterPro" id="IPR036236">
    <property type="entry name" value="Znf_C2H2_sf"/>
</dbReference>
<evidence type="ECO:0000256" key="8">
    <source>
        <dbReference type="ARBA" id="ARBA00023242"/>
    </source>
</evidence>
<keyword evidence="2" id="KW-0479">Metal-binding</keyword>
<organism evidence="11 12">
    <name type="scientific">Digitaria exilis</name>
    <dbReference type="NCBI Taxonomy" id="1010633"/>
    <lineage>
        <taxon>Eukaryota</taxon>
        <taxon>Viridiplantae</taxon>
        <taxon>Streptophyta</taxon>
        <taxon>Embryophyta</taxon>
        <taxon>Tracheophyta</taxon>
        <taxon>Spermatophyta</taxon>
        <taxon>Magnoliopsida</taxon>
        <taxon>Liliopsida</taxon>
        <taxon>Poales</taxon>
        <taxon>Poaceae</taxon>
        <taxon>PACMAD clade</taxon>
        <taxon>Panicoideae</taxon>
        <taxon>Panicodae</taxon>
        <taxon>Paniceae</taxon>
        <taxon>Anthephorinae</taxon>
        <taxon>Digitaria</taxon>
    </lineage>
</organism>
<dbReference type="AlphaFoldDB" id="A0A835ANE3"/>
<reference evidence="11" key="1">
    <citation type="submission" date="2020-07" db="EMBL/GenBank/DDBJ databases">
        <title>Genome sequence and genetic diversity analysis of an under-domesticated orphan crop, white fonio (Digitaria exilis).</title>
        <authorList>
            <person name="Bennetzen J.L."/>
            <person name="Chen S."/>
            <person name="Ma X."/>
            <person name="Wang X."/>
            <person name="Yssel A.E.J."/>
            <person name="Chaluvadi S.R."/>
            <person name="Johnson M."/>
            <person name="Gangashetty P."/>
            <person name="Hamidou F."/>
            <person name="Sanogo M.D."/>
            <person name="Zwaenepoel A."/>
            <person name="Wallace J."/>
            <person name="Van De Peer Y."/>
            <person name="Van Deynze A."/>
        </authorList>
    </citation>
    <scope>NUCLEOTIDE SEQUENCE</scope>
    <source>
        <tissue evidence="11">Leaves</tissue>
    </source>
</reference>
<dbReference type="SUPFAM" id="SSF53098">
    <property type="entry name" value="Ribonuclease H-like"/>
    <property type="match status" value="2"/>
</dbReference>
<dbReference type="GO" id="GO:0003677">
    <property type="term" value="F:DNA binding"/>
    <property type="evidence" value="ECO:0007669"/>
    <property type="project" value="UniProtKB-KW"/>
</dbReference>